<dbReference type="GO" id="GO:0022857">
    <property type="term" value="F:transmembrane transporter activity"/>
    <property type="evidence" value="ECO:0007669"/>
    <property type="project" value="InterPro"/>
</dbReference>
<dbReference type="PANTHER" id="PTHR23513:SF11">
    <property type="entry name" value="STAPHYLOFERRIN A TRANSPORTER"/>
    <property type="match status" value="1"/>
</dbReference>
<dbReference type="Proteomes" id="UP000184097">
    <property type="component" value="Unassembled WGS sequence"/>
</dbReference>
<protein>
    <submittedName>
        <fullName evidence="7">Major Facilitator Superfamily protein</fullName>
    </submittedName>
</protein>
<dbReference type="Pfam" id="PF07690">
    <property type="entry name" value="MFS_1"/>
    <property type="match status" value="1"/>
</dbReference>
<dbReference type="GO" id="GO:0005886">
    <property type="term" value="C:plasma membrane"/>
    <property type="evidence" value="ECO:0007669"/>
    <property type="project" value="UniProtKB-SubCell"/>
</dbReference>
<evidence type="ECO:0000256" key="6">
    <source>
        <dbReference type="SAM" id="Phobius"/>
    </source>
</evidence>
<evidence type="ECO:0000313" key="8">
    <source>
        <dbReference type="Proteomes" id="UP000184097"/>
    </source>
</evidence>
<dbReference type="EMBL" id="FRDH01000006">
    <property type="protein sequence ID" value="SHN57805.1"/>
    <property type="molecule type" value="Genomic_DNA"/>
</dbReference>
<feature type="transmembrane region" description="Helical" evidence="6">
    <location>
        <begin position="246"/>
        <end position="272"/>
    </location>
</feature>
<dbReference type="InterPro" id="IPR011701">
    <property type="entry name" value="MFS"/>
</dbReference>
<keyword evidence="5 6" id="KW-0472">Membrane</keyword>
<dbReference type="SUPFAM" id="SSF103473">
    <property type="entry name" value="MFS general substrate transporter"/>
    <property type="match status" value="1"/>
</dbReference>
<proteinExistence type="predicted"/>
<organism evidence="7 8">
    <name type="scientific">Butyrivibrio hungatei DSM 14810</name>
    <dbReference type="NCBI Taxonomy" id="1121132"/>
    <lineage>
        <taxon>Bacteria</taxon>
        <taxon>Bacillati</taxon>
        <taxon>Bacillota</taxon>
        <taxon>Clostridia</taxon>
        <taxon>Lachnospirales</taxon>
        <taxon>Lachnospiraceae</taxon>
        <taxon>Butyrivibrio</taxon>
    </lineage>
</organism>
<sequence length="309" mass="34135">MIATVLILANALLALIFAFSSPTFKAIVREMVLKERIISYNSISNAGRELISMVGPLVGFFLLNAIGSRGALLVNAITFLISALAECFLTKLDDNIGQNNKKERLVVSIENGLHYLWKEKSILFLLLLSALVNFFLAGYNLLLPYTDVLYEDIFKNFYSKAMVAEAIGAVLGSLVNSKLPVKITKKYITLILFLGMTGGSLILVPMVKYSKIMIIALLPIVLFGIFLTMFNINYMSFIQINVDEEYLGRVFSVIFTVAVLFMPFGSWFFALVNLAGSINGFRCVGLGIVVLSAIAAATTLMSKNMSKWR</sequence>
<feature type="transmembrane region" description="Helical" evidence="6">
    <location>
        <begin position="157"/>
        <end position="175"/>
    </location>
</feature>
<dbReference type="AlphaFoldDB" id="A0A1M7SH46"/>
<dbReference type="PANTHER" id="PTHR23513">
    <property type="entry name" value="INTEGRAL MEMBRANE EFFLUX PROTEIN-RELATED"/>
    <property type="match status" value="1"/>
</dbReference>
<evidence type="ECO:0000256" key="5">
    <source>
        <dbReference type="ARBA" id="ARBA00023136"/>
    </source>
</evidence>
<evidence type="ECO:0000256" key="1">
    <source>
        <dbReference type="ARBA" id="ARBA00004651"/>
    </source>
</evidence>
<gene>
    <name evidence="7" type="ORF">SAMN02745247_01796</name>
</gene>
<reference evidence="7 8" key="1">
    <citation type="submission" date="2016-12" db="EMBL/GenBank/DDBJ databases">
        <authorList>
            <person name="Song W.-J."/>
            <person name="Kurnit D.M."/>
        </authorList>
    </citation>
    <scope>NUCLEOTIDE SEQUENCE [LARGE SCALE GENOMIC DNA]</scope>
    <source>
        <strain evidence="7 8">DSM 14810</strain>
    </source>
</reference>
<name>A0A1M7SH46_9FIRM</name>
<feature type="transmembrane region" description="Helical" evidence="6">
    <location>
        <begin position="187"/>
        <end position="206"/>
    </location>
</feature>
<feature type="transmembrane region" description="Helical" evidence="6">
    <location>
        <begin position="212"/>
        <end position="234"/>
    </location>
</feature>
<keyword evidence="4 6" id="KW-1133">Transmembrane helix</keyword>
<comment type="subcellular location">
    <subcellularLocation>
        <location evidence="1">Cell membrane</location>
        <topology evidence="1">Multi-pass membrane protein</topology>
    </subcellularLocation>
</comment>
<dbReference type="InterPro" id="IPR036259">
    <property type="entry name" value="MFS_trans_sf"/>
</dbReference>
<accession>A0A1M7SH46</accession>
<evidence type="ECO:0000256" key="4">
    <source>
        <dbReference type="ARBA" id="ARBA00022989"/>
    </source>
</evidence>
<keyword evidence="2" id="KW-1003">Cell membrane</keyword>
<evidence type="ECO:0000256" key="3">
    <source>
        <dbReference type="ARBA" id="ARBA00022692"/>
    </source>
</evidence>
<feature type="transmembrane region" description="Helical" evidence="6">
    <location>
        <begin position="278"/>
        <end position="301"/>
    </location>
</feature>
<dbReference type="Gene3D" id="1.20.1250.20">
    <property type="entry name" value="MFS general substrate transporter like domains"/>
    <property type="match status" value="1"/>
</dbReference>
<feature type="transmembrane region" description="Helical" evidence="6">
    <location>
        <begin position="49"/>
        <end position="66"/>
    </location>
</feature>
<feature type="transmembrane region" description="Helical" evidence="6">
    <location>
        <begin position="6"/>
        <end position="28"/>
    </location>
</feature>
<feature type="transmembrane region" description="Helical" evidence="6">
    <location>
        <begin position="122"/>
        <end position="145"/>
    </location>
</feature>
<evidence type="ECO:0000313" key="7">
    <source>
        <dbReference type="EMBL" id="SHN57805.1"/>
    </source>
</evidence>
<evidence type="ECO:0000256" key="2">
    <source>
        <dbReference type="ARBA" id="ARBA00022475"/>
    </source>
</evidence>
<keyword evidence="3 6" id="KW-0812">Transmembrane</keyword>